<feature type="domain" description="DUF4832" evidence="2">
    <location>
        <begin position="253"/>
        <end position="456"/>
    </location>
</feature>
<sequence>MKQHMKSLLAATLLGIGNLCCCSSCTATSVTAESPSDINDGKTAVTTIAYTPSDKEIINPERGMFTHHEFYSDKNNELTLEQLQQLRNEGMSLIFTVYVMRDFRNKDISAPYLNKIRRNLRAIRHSGMKAIVRFCYSYSEKDKPWDAPWDVTRRHIEQLKPVLREYADVIAVLEAGFVGVWGEWYYTDNYVFQPKDASQYGPRKQVLEALLEVMPKDRFVAVRYPRAKLGVYNLQPTDTISRATAYDGSDISRTSFHNDCFLATADDMGTFLDVAEHRKYWMWESRYVPMGGETCAPSDYCEIGNAYREFAAYHWSYLNKDYHPDVLSKWEKQNFMTTVRKKLGYRFVLKEGKFTKTPRTGKPFSIDLQIKNEGWAAPFNPRPVEIILKMKKGGKKYTFHVDADPRFWMAGETIDLKAAITLPGDMPEGEYEVFLNLPDPDRQLHDNLAYSIQFANEGVWQRKEGYNRLCTVNIVRP</sequence>
<protein>
    <recommendedName>
        <fullName evidence="6">DUF4832 domain-containing protein</fullName>
    </recommendedName>
</protein>
<dbReference type="InterPro" id="IPR032379">
    <property type="entry name" value="DUF4874"/>
</dbReference>
<name>A0A379E576_9BACT</name>
<evidence type="ECO:0008006" key="6">
    <source>
        <dbReference type="Google" id="ProtNLM"/>
    </source>
</evidence>
<feature type="domain" description="DUF4874" evidence="3">
    <location>
        <begin position="59"/>
        <end position="226"/>
    </location>
</feature>
<evidence type="ECO:0000256" key="1">
    <source>
        <dbReference type="SAM" id="SignalP"/>
    </source>
</evidence>
<dbReference type="Pfam" id="PF16116">
    <property type="entry name" value="DUF4832"/>
    <property type="match status" value="1"/>
</dbReference>
<dbReference type="RefSeq" id="WP_004354032.1">
    <property type="nucleotide sequence ID" value="NZ_UGTM01000001.1"/>
</dbReference>
<proteinExistence type="predicted"/>
<reference evidence="4 5" key="1">
    <citation type="submission" date="2018-06" db="EMBL/GenBank/DDBJ databases">
        <authorList>
            <consortium name="Pathogen Informatics"/>
            <person name="Doyle S."/>
        </authorList>
    </citation>
    <scope>NUCLEOTIDE SEQUENCE [LARGE SCALE GENOMIC DNA]</scope>
    <source>
        <strain evidence="4 5">NCTC13067</strain>
    </source>
</reference>
<dbReference type="AlphaFoldDB" id="A0A379E576"/>
<evidence type="ECO:0000313" key="4">
    <source>
        <dbReference type="EMBL" id="SUB87873.1"/>
    </source>
</evidence>
<evidence type="ECO:0000259" key="2">
    <source>
        <dbReference type="Pfam" id="PF16116"/>
    </source>
</evidence>
<dbReference type="InterPro" id="IPR032267">
    <property type="entry name" value="DUF4832"/>
</dbReference>
<organism evidence="4 5">
    <name type="scientific">Prevotella denticola</name>
    <dbReference type="NCBI Taxonomy" id="28129"/>
    <lineage>
        <taxon>Bacteria</taxon>
        <taxon>Pseudomonadati</taxon>
        <taxon>Bacteroidota</taxon>
        <taxon>Bacteroidia</taxon>
        <taxon>Bacteroidales</taxon>
        <taxon>Prevotellaceae</taxon>
        <taxon>Prevotella</taxon>
    </lineage>
</organism>
<keyword evidence="1" id="KW-0732">Signal</keyword>
<accession>A0A379E576</accession>
<evidence type="ECO:0000259" key="3">
    <source>
        <dbReference type="Pfam" id="PF16173"/>
    </source>
</evidence>
<feature type="signal peptide" evidence="1">
    <location>
        <begin position="1"/>
        <end position="27"/>
    </location>
</feature>
<dbReference type="Proteomes" id="UP000255469">
    <property type="component" value="Unassembled WGS sequence"/>
</dbReference>
<dbReference type="Pfam" id="PF16173">
    <property type="entry name" value="DUF4874"/>
    <property type="match status" value="1"/>
</dbReference>
<dbReference type="EMBL" id="UGTM01000001">
    <property type="protein sequence ID" value="SUB87873.1"/>
    <property type="molecule type" value="Genomic_DNA"/>
</dbReference>
<evidence type="ECO:0000313" key="5">
    <source>
        <dbReference type="Proteomes" id="UP000255469"/>
    </source>
</evidence>
<gene>
    <name evidence="4" type="ORF">NCTC13067_01554</name>
</gene>
<feature type="chain" id="PRO_5016920538" description="DUF4832 domain-containing protein" evidence="1">
    <location>
        <begin position="28"/>
        <end position="477"/>
    </location>
</feature>